<accession>A0A0F9CGE0</accession>
<protein>
    <submittedName>
        <fullName evidence="1">Uncharacterized protein</fullName>
    </submittedName>
</protein>
<proteinExistence type="predicted"/>
<gene>
    <name evidence="1" type="ORF">LCGC14_2326130</name>
</gene>
<sequence length="60" mass="6523">MATTYGLNGNVGHDIMIGNDDAYRRLAEIASQHSNPKICNADTFLTITCDGRDISISHLT</sequence>
<organism evidence="1">
    <name type="scientific">marine sediment metagenome</name>
    <dbReference type="NCBI Taxonomy" id="412755"/>
    <lineage>
        <taxon>unclassified sequences</taxon>
        <taxon>metagenomes</taxon>
        <taxon>ecological metagenomes</taxon>
    </lineage>
</organism>
<name>A0A0F9CGE0_9ZZZZ</name>
<comment type="caution">
    <text evidence="1">The sequence shown here is derived from an EMBL/GenBank/DDBJ whole genome shotgun (WGS) entry which is preliminary data.</text>
</comment>
<dbReference type="EMBL" id="LAZR01033338">
    <property type="protein sequence ID" value="KKL48373.1"/>
    <property type="molecule type" value="Genomic_DNA"/>
</dbReference>
<evidence type="ECO:0000313" key="1">
    <source>
        <dbReference type="EMBL" id="KKL48373.1"/>
    </source>
</evidence>
<dbReference type="AlphaFoldDB" id="A0A0F9CGE0"/>
<reference evidence="1" key="1">
    <citation type="journal article" date="2015" name="Nature">
        <title>Complex archaea that bridge the gap between prokaryotes and eukaryotes.</title>
        <authorList>
            <person name="Spang A."/>
            <person name="Saw J.H."/>
            <person name="Jorgensen S.L."/>
            <person name="Zaremba-Niedzwiedzka K."/>
            <person name="Martijn J."/>
            <person name="Lind A.E."/>
            <person name="van Eijk R."/>
            <person name="Schleper C."/>
            <person name="Guy L."/>
            <person name="Ettema T.J."/>
        </authorList>
    </citation>
    <scope>NUCLEOTIDE SEQUENCE</scope>
</reference>